<dbReference type="STRING" id="5353.A0A1Q3EDE1"/>
<keyword evidence="5" id="KW-0812">Transmembrane</keyword>
<evidence type="ECO:0000313" key="8">
    <source>
        <dbReference type="Proteomes" id="UP000188533"/>
    </source>
</evidence>
<reference evidence="7 8" key="1">
    <citation type="submission" date="2016-08" db="EMBL/GenBank/DDBJ databases">
        <authorList>
            <consortium name="Lentinula edodes genome sequencing consortium"/>
            <person name="Sakamoto Y."/>
            <person name="Nakade K."/>
            <person name="Sato S."/>
            <person name="Yoshida Y."/>
            <person name="Miyazaki K."/>
            <person name="Natsume S."/>
            <person name="Konno N."/>
        </authorList>
    </citation>
    <scope>NUCLEOTIDE SEQUENCE [LARGE SCALE GENOMIC DNA]</scope>
    <source>
        <strain evidence="7 8">NBRC 111202</strain>
    </source>
</reference>
<dbReference type="PROSITE" id="PS50088">
    <property type="entry name" value="ANK_REPEAT"/>
    <property type="match status" value="1"/>
</dbReference>
<evidence type="ECO:0000313" key="7">
    <source>
        <dbReference type="EMBL" id="GAW05192.1"/>
    </source>
</evidence>
<dbReference type="Gene3D" id="3.40.50.150">
    <property type="entry name" value="Vaccinia Virus protein VP39"/>
    <property type="match status" value="1"/>
</dbReference>
<dbReference type="InterPro" id="IPR002110">
    <property type="entry name" value="Ankyrin_rpt"/>
</dbReference>
<dbReference type="GO" id="GO:0005634">
    <property type="term" value="C:nucleus"/>
    <property type="evidence" value="ECO:0007669"/>
    <property type="project" value="TreeGrafter"/>
</dbReference>
<dbReference type="PANTHER" id="PTHR32379">
    <property type="entry name" value="GUANIDINOACETATE N-METHYLTRANSFERASE"/>
    <property type="match status" value="1"/>
</dbReference>
<keyword evidence="1" id="KW-0489">Methyltransferase</keyword>
<dbReference type="Proteomes" id="UP000188533">
    <property type="component" value="Unassembled WGS sequence"/>
</dbReference>
<dbReference type="InterPro" id="IPR036770">
    <property type="entry name" value="Ankyrin_rpt-contain_sf"/>
</dbReference>
<feature type="transmembrane region" description="Helical" evidence="5">
    <location>
        <begin position="415"/>
        <end position="436"/>
    </location>
</feature>
<feature type="domain" description="RMT2" evidence="6">
    <location>
        <begin position="136"/>
        <end position="385"/>
    </location>
</feature>
<gene>
    <name evidence="7" type="ORF">LENED_007033</name>
</gene>
<dbReference type="SUPFAM" id="SSF48403">
    <property type="entry name" value="Ankyrin repeat"/>
    <property type="match status" value="1"/>
</dbReference>
<dbReference type="PANTHER" id="PTHR32379:SF1">
    <property type="entry name" value="GUANIDINOACETATE N-METHYLTRANSFERASE"/>
    <property type="match status" value="1"/>
</dbReference>
<evidence type="ECO:0000256" key="4">
    <source>
        <dbReference type="PROSITE-ProRule" id="PRU00023"/>
    </source>
</evidence>
<evidence type="ECO:0000256" key="5">
    <source>
        <dbReference type="SAM" id="Phobius"/>
    </source>
</evidence>
<keyword evidence="3" id="KW-0949">S-adenosyl-L-methionine</keyword>
<feature type="transmembrane region" description="Helical" evidence="5">
    <location>
        <begin position="456"/>
        <end position="478"/>
    </location>
</feature>
<sequence>MERSESEETVHIFTQLGEYLIDSILRGESIDAIKLIVQEGAPLWYQTESEGMSALHAAAYMQNTELVQYLIDEGAIWNSVDNLKYTAADVALSFNNETIYTIIRNAGIRAEMLLTLLSSRSEIEEPSSLMIRSEDETAAASTNAFLKSRLNFIKDKNGQEICVVKVGDEEIGVMMGWEQGIMQETVKNLCEDHPSSDNLKVLNIGFGLGIIDTLFQALPTRPITHYIVEPHPDVLQYMKRLGWYQKPGVKILERKWQDSIQDLLEVGGFDVVYTDTFSEDYNALRGFFEHLPDLLAGPESRFSFFNGLGATNALFYDVYTHLAELHLADVGIDDRFFQLKRSYSLPSATVPASGHSERRLYETAGDIVLYLSTNQPNPPVPFELQDQMTPAVWLTRLTALANTAQRYSKPWFERIWTVTGILASLILPAVLYNVIYNHMNVRGADGNVDFARLSESRMITFALFIGVFLFFFTPIAIWKFIGRKQVDRLVSKWNGADRMNYGQNASSTWKAQSPGIFRNSTILTISLPASMKPTSFHPNAYLPSYINGPIDPDASYYYPYKSEPGLPRMSVIGNVPLHIDEKRGFEDSRV</sequence>
<reference evidence="7 8" key="2">
    <citation type="submission" date="2017-02" db="EMBL/GenBank/DDBJ databases">
        <title>A genome survey and senescence transcriptome analysis in Lentinula edodes.</title>
        <authorList>
            <person name="Sakamoto Y."/>
            <person name="Nakade K."/>
            <person name="Sato S."/>
            <person name="Yoshida Y."/>
            <person name="Miyazaki K."/>
            <person name="Natsume S."/>
            <person name="Konno N."/>
        </authorList>
    </citation>
    <scope>NUCLEOTIDE SEQUENCE [LARGE SCALE GENOMIC DNA]</scope>
    <source>
        <strain evidence="7 8">NBRC 111202</strain>
    </source>
</reference>
<evidence type="ECO:0000256" key="1">
    <source>
        <dbReference type="ARBA" id="ARBA00022603"/>
    </source>
</evidence>
<dbReference type="InterPro" id="IPR029063">
    <property type="entry name" value="SAM-dependent_MTases_sf"/>
</dbReference>
<dbReference type="GO" id="GO:0019702">
    <property type="term" value="F:protein arginine N5-methyltransferase activity"/>
    <property type="evidence" value="ECO:0007669"/>
    <property type="project" value="TreeGrafter"/>
</dbReference>
<evidence type="ECO:0000256" key="2">
    <source>
        <dbReference type="ARBA" id="ARBA00022679"/>
    </source>
</evidence>
<keyword evidence="5" id="KW-1133">Transmembrane helix</keyword>
<dbReference type="SUPFAM" id="SSF53335">
    <property type="entry name" value="S-adenosyl-L-methionine-dependent methyltransferases"/>
    <property type="match status" value="1"/>
</dbReference>
<keyword evidence="2 7" id="KW-0808">Transferase</keyword>
<dbReference type="AlphaFoldDB" id="A0A1Q3EDE1"/>
<keyword evidence="5" id="KW-0472">Membrane</keyword>
<evidence type="ECO:0000259" key="6">
    <source>
        <dbReference type="PROSITE" id="PS51559"/>
    </source>
</evidence>
<dbReference type="GO" id="GO:0005737">
    <property type="term" value="C:cytoplasm"/>
    <property type="evidence" value="ECO:0007669"/>
    <property type="project" value="TreeGrafter"/>
</dbReference>
<feature type="repeat" description="ANK" evidence="4">
    <location>
        <begin position="50"/>
        <end position="82"/>
    </location>
</feature>
<dbReference type="Gene3D" id="1.25.40.20">
    <property type="entry name" value="Ankyrin repeat-containing domain"/>
    <property type="match status" value="1"/>
</dbReference>
<protein>
    <submittedName>
        <fullName evidence="7">Arginine methyl transferase</fullName>
    </submittedName>
</protein>
<keyword evidence="4" id="KW-0040">ANK repeat</keyword>
<evidence type="ECO:0000256" key="3">
    <source>
        <dbReference type="ARBA" id="ARBA00022691"/>
    </source>
</evidence>
<dbReference type="SMART" id="SM00248">
    <property type="entry name" value="ANK"/>
    <property type="match status" value="1"/>
</dbReference>
<dbReference type="Pfam" id="PF12796">
    <property type="entry name" value="Ank_2"/>
    <property type="match status" value="1"/>
</dbReference>
<dbReference type="InterPro" id="IPR051038">
    <property type="entry name" value="RMT2/GAMT_Mtase"/>
</dbReference>
<comment type="caution">
    <text evidence="7">The sequence shown here is derived from an EMBL/GenBank/DDBJ whole genome shotgun (WGS) entry which is preliminary data.</text>
</comment>
<dbReference type="EMBL" id="BDGU01000237">
    <property type="protein sequence ID" value="GAW05192.1"/>
    <property type="molecule type" value="Genomic_DNA"/>
</dbReference>
<dbReference type="PROSITE" id="PS51559">
    <property type="entry name" value="SAM_RMT2"/>
    <property type="match status" value="1"/>
</dbReference>
<proteinExistence type="predicted"/>
<dbReference type="GO" id="GO:0032259">
    <property type="term" value="P:methylation"/>
    <property type="evidence" value="ECO:0007669"/>
    <property type="project" value="UniProtKB-KW"/>
</dbReference>
<dbReference type="PROSITE" id="PS50297">
    <property type="entry name" value="ANK_REP_REGION"/>
    <property type="match status" value="1"/>
</dbReference>
<dbReference type="InterPro" id="IPR026480">
    <property type="entry name" value="RMT2_dom"/>
</dbReference>
<name>A0A1Q3EDE1_LENED</name>
<keyword evidence="8" id="KW-1185">Reference proteome</keyword>
<organism evidence="7 8">
    <name type="scientific">Lentinula edodes</name>
    <name type="common">Shiitake mushroom</name>
    <name type="synonym">Lentinus edodes</name>
    <dbReference type="NCBI Taxonomy" id="5353"/>
    <lineage>
        <taxon>Eukaryota</taxon>
        <taxon>Fungi</taxon>
        <taxon>Dikarya</taxon>
        <taxon>Basidiomycota</taxon>
        <taxon>Agaricomycotina</taxon>
        <taxon>Agaricomycetes</taxon>
        <taxon>Agaricomycetidae</taxon>
        <taxon>Agaricales</taxon>
        <taxon>Marasmiineae</taxon>
        <taxon>Omphalotaceae</taxon>
        <taxon>Lentinula</taxon>
    </lineage>
</organism>
<accession>A0A1Q3EDE1</accession>